<feature type="domain" description="RNase H type-2" evidence="17">
    <location>
        <begin position="7"/>
        <end position="197"/>
    </location>
</feature>
<dbReference type="Gene3D" id="3.30.420.10">
    <property type="entry name" value="Ribonuclease H-like superfamily/Ribonuclease H"/>
    <property type="match status" value="1"/>
</dbReference>
<keyword evidence="13 14" id="KW-0464">Manganese</keyword>
<keyword evidence="11 14" id="KW-0255">Endonuclease</keyword>
<dbReference type="PANTHER" id="PTHR10954">
    <property type="entry name" value="RIBONUCLEASE H2 SUBUNIT A"/>
    <property type="match status" value="1"/>
</dbReference>
<keyword evidence="9 14" id="KW-0540">Nuclease</keyword>
<comment type="similarity">
    <text evidence="5 14 16">Belongs to the RNase HII family.</text>
</comment>
<evidence type="ECO:0000313" key="19">
    <source>
        <dbReference type="Proteomes" id="UP000177177"/>
    </source>
</evidence>
<comment type="cofactor">
    <cofactor evidence="2">
        <name>Mg(2+)</name>
        <dbReference type="ChEBI" id="CHEBI:18420"/>
    </cofactor>
</comment>
<evidence type="ECO:0000256" key="12">
    <source>
        <dbReference type="ARBA" id="ARBA00022801"/>
    </source>
</evidence>
<dbReference type="GO" id="GO:0006298">
    <property type="term" value="P:mismatch repair"/>
    <property type="evidence" value="ECO:0007669"/>
    <property type="project" value="TreeGrafter"/>
</dbReference>
<dbReference type="NCBIfam" id="NF000595">
    <property type="entry name" value="PRK00015.1-3"/>
    <property type="match status" value="1"/>
</dbReference>
<comment type="cofactor">
    <cofactor evidence="14 15">
        <name>Mn(2+)</name>
        <dbReference type="ChEBI" id="CHEBI:29035"/>
    </cofactor>
    <cofactor evidence="14 15">
        <name>Mg(2+)</name>
        <dbReference type="ChEBI" id="CHEBI:18420"/>
    </cofactor>
    <text evidence="14 15">Manganese or magnesium. Binds 1 divalent metal ion per monomer in the absence of substrate. May bind a second metal ion after substrate binding.</text>
</comment>
<dbReference type="GO" id="GO:0030145">
    <property type="term" value="F:manganese ion binding"/>
    <property type="evidence" value="ECO:0007669"/>
    <property type="project" value="UniProtKB-UniRule"/>
</dbReference>
<evidence type="ECO:0000256" key="1">
    <source>
        <dbReference type="ARBA" id="ARBA00000077"/>
    </source>
</evidence>
<accession>A0A1G2KV25</accession>
<evidence type="ECO:0000256" key="4">
    <source>
        <dbReference type="ARBA" id="ARBA00004496"/>
    </source>
</evidence>
<dbReference type="AlphaFoldDB" id="A0A1G2KV25"/>
<dbReference type="InterPro" id="IPR024567">
    <property type="entry name" value="RNase_HII/HIII_dom"/>
</dbReference>
<keyword evidence="12 14" id="KW-0378">Hydrolase</keyword>
<dbReference type="InterPro" id="IPR022898">
    <property type="entry name" value="RNase_HII"/>
</dbReference>
<comment type="catalytic activity">
    <reaction evidence="1 14 15 16">
        <text>Endonucleolytic cleavage to 5'-phosphomonoester.</text>
        <dbReference type="EC" id="3.1.26.4"/>
    </reaction>
</comment>
<dbReference type="HAMAP" id="MF_00052_B">
    <property type="entry name" value="RNase_HII_B"/>
    <property type="match status" value="1"/>
</dbReference>
<dbReference type="SUPFAM" id="SSF53098">
    <property type="entry name" value="Ribonuclease H-like"/>
    <property type="match status" value="1"/>
</dbReference>
<dbReference type="EMBL" id="MHQN01000021">
    <property type="protein sequence ID" value="OHA03285.1"/>
    <property type="molecule type" value="Genomic_DNA"/>
</dbReference>
<evidence type="ECO:0000256" key="5">
    <source>
        <dbReference type="ARBA" id="ARBA00007383"/>
    </source>
</evidence>
<evidence type="ECO:0000256" key="6">
    <source>
        <dbReference type="ARBA" id="ARBA00012180"/>
    </source>
</evidence>
<evidence type="ECO:0000256" key="3">
    <source>
        <dbReference type="ARBA" id="ARBA00004065"/>
    </source>
</evidence>
<evidence type="ECO:0000256" key="9">
    <source>
        <dbReference type="ARBA" id="ARBA00022722"/>
    </source>
</evidence>
<comment type="function">
    <text evidence="3 14 16">Endonuclease that specifically degrades the RNA of RNA-DNA hybrids.</text>
</comment>
<reference evidence="18 19" key="1">
    <citation type="journal article" date="2016" name="Nat. Commun.">
        <title>Thousands of microbial genomes shed light on interconnected biogeochemical processes in an aquifer system.</title>
        <authorList>
            <person name="Anantharaman K."/>
            <person name="Brown C.T."/>
            <person name="Hug L.A."/>
            <person name="Sharon I."/>
            <person name="Castelle C.J."/>
            <person name="Probst A.J."/>
            <person name="Thomas B.C."/>
            <person name="Singh A."/>
            <person name="Wilkins M.J."/>
            <person name="Karaoz U."/>
            <person name="Brodie E.L."/>
            <person name="Williams K.H."/>
            <person name="Hubbard S.S."/>
            <person name="Banfield J.F."/>
        </authorList>
    </citation>
    <scope>NUCLEOTIDE SEQUENCE [LARGE SCALE GENOMIC DNA]</scope>
</reference>
<dbReference type="GO" id="GO:0032299">
    <property type="term" value="C:ribonuclease H2 complex"/>
    <property type="evidence" value="ECO:0007669"/>
    <property type="project" value="TreeGrafter"/>
</dbReference>
<sequence length="197" mass="21958">MQGNRETFIIGIDEAGRGPLAGPVVVAGVKIKPGHARRVLFGIRDSKKLSPAQREAWYRVLTHHPAIEWAVARVSPMVIDRINISAAGNLGARRVYSRLSLERDSRLSLESVLVDAGLTLPSSVRYKAIIKGDEKIPAVSAASIIAKVTRDRLMVRTHKKFPLYRFDLHKGYGTVLHRRLLKQHGFSPIHRASFSVR</sequence>
<organism evidence="18 19">
    <name type="scientific">Candidatus Sungbacteria bacterium RIFCSPHIGHO2_02_FULL_53_17</name>
    <dbReference type="NCBI Taxonomy" id="1802275"/>
    <lineage>
        <taxon>Bacteria</taxon>
        <taxon>Candidatus Sungiibacteriota</taxon>
    </lineage>
</organism>
<dbReference type="Proteomes" id="UP000177177">
    <property type="component" value="Unassembled WGS sequence"/>
</dbReference>
<comment type="subcellular location">
    <subcellularLocation>
        <location evidence="4 14">Cytoplasm</location>
    </subcellularLocation>
</comment>
<evidence type="ECO:0000259" key="17">
    <source>
        <dbReference type="PROSITE" id="PS51975"/>
    </source>
</evidence>
<dbReference type="InterPro" id="IPR012337">
    <property type="entry name" value="RNaseH-like_sf"/>
</dbReference>
<feature type="binding site" evidence="14 15">
    <location>
        <position position="14"/>
    </location>
    <ligand>
        <name>a divalent metal cation</name>
        <dbReference type="ChEBI" id="CHEBI:60240"/>
    </ligand>
</feature>
<dbReference type="Pfam" id="PF01351">
    <property type="entry name" value="RNase_HII"/>
    <property type="match status" value="1"/>
</dbReference>
<dbReference type="GO" id="GO:0003723">
    <property type="term" value="F:RNA binding"/>
    <property type="evidence" value="ECO:0007669"/>
    <property type="project" value="UniProtKB-UniRule"/>
</dbReference>
<feature type="binding site" evidence="14 15">
    <location>
        <position position="13"/>
    </location>
    <ligand>
        <name>a divalent metal cation</name>
        <dbReference type="ChEBI" id="CHEBI:60240"/>
    </ligand>
</feature>
<gene>
    <name evidence="14" type="primary">rnhB</name>
    <name evidence="18" type="ORF">A3C92_03390</name>
</gene>
<evidence type="ECO:0000256" key="14">
    <source>
        <dbReference type="HAMAP-Rule" id="MF_00052"/>
    </source>
</evidence>
<keyword evidence="8 14" id="KW-0963">Cytoplasm</keyword>
<evidence type="ECO:0000256" key="2">
    <source>
        <dbReference type="ARBA" id="ARBA00001946"/>
    </source>
</evidence>
<evidence type="ECO:0000256" key="8">
    <source>
        <dbReference type="ARBA" id="ARBA00022490"/>
    </source>
</evidence>
<evidence type="ECO:0000256" key="10">
    <source>
        <dbReference type="ARBA" id="ARBA00022723"/>
    </source>
</evidence>
<dbReference type="PANTHER" id="PTHR10954:SF18">
    <property type="entry name" value="RIBONUCLEASE HII"/>
    <property type="match status" value="1"/>
</dbReference>
<dbReference type="EC" id="3.1.26.4" evidence="6 14"/>
<evidence type="ECO:0000256" key="16">
    <source>
        <dbReference type="RuleBase" id="RU003515"/>
    </source>
</evidence>
<dbReference type="InterPro" id="IPR001352">
    <property type="entry name" value="RNase_HII/HIII"/>
</dbReference>
<evidence type="ECO:0000256" key="13">
    <source>
        <dbReference type="ARBA" id="ARBA00023211"/>
    </source>
</evidence>
<evidence type="ECO:0000256" key="11">
    <source>
        <dbReference type="ARBA" id="ARBA00022759"/>
    </source>
</evidence>
<protein>
    <recommendedName>
        <fullName evidence="7 14">Ribonuclease HII</fullName>
        <shortName evidence="14">RNase HII</shortName>
        <ecNumber evidence="6 14">3.1.26.4</ecNumber>
    </recommendedName>
</protein>
<evidence type="ECO:0000256" key="15">
    <source>
        <dbReference type="PROSITE-ProRule" id="PRU01319"/>
    </source>
</evidence>
<proteinExistence type="inferred from homology"/>
<dbReference type="CDD" id="cd07182">
    <property type="entry name" value="RNase_HII_bacteria_HII_like"/>
    <property type="match status" value="1"/>
</dbReference>
<dbReference type="InterPro" id="IPR036397">
    <property type="entry name" value="RNaseH_sf"/>
</dbReference>
<comment type="caution">
    <text evidence="18">The sequence shown here is derived from an EMBL/GenBank/DDBJ whole genome shotgun (WGS) entry which is preliminary data.</text>
</comment>
<dbReference type="PROSITE" id="PS51975">
    <property type="entry name" value="RNASE_H_2"/>
    <property type="match status" value="1"/>
</dbReference>
<keyword evidence="10 14" id="KW-0479">Metal-binding</keyword>
<evidence type="ECO:0000256" key="7">
    <source>
        <dbReference type="ARBA" id="ARBA00019179"/>
    </source>
</evidence>
<evidence type="ECO:0000313" key="18">
    <source>
        <dbReference type="EMBL" id="OHA03285.1"/>
    </source>
</evidence>
<dbReference type="GO" id="GO:0005737">
    <property type="term" value="C:cytoplasm"/>
    <property type="evidence" value="ECO:0007669"/>
    <property type="project" value="UniProtKB-SubCell"/>
</dbReference>
<name>A0A1G2KV25_9BACT</name>
<dbReference type="GO" id="GO:0004523">
    <property type="term" value="F:RNA-DNA hybrid ribonuclease activity"/>
    <property type="evidence" value="ECO:0007669"/>
    <property type="project" value="UniProtKB-UniRule"/>
</dbReference>
<feature type="binding site" evidence="14 15">
    <location>
        <position position="115"/>
    </location>
    <ligand>
        <name>a divalent metal cation</name>
        <dbReference type="ChEBI" id="CHEBI:60240"/>
    </ligand>
</feature>
<dbReference type="GO" id="GO:0043137">
    <property type="term" value="P:DNA replication, removal of RNA primer"/>
    <property type="evidence" value="ECO:0007669"/>
    <property type="project" value="TreeGrafter"/>
</dbReference>